<dbReference type="EMBL" id="GG662701">
    <property type="protein sequence ID" value="EAR95870.2"/>
    <property type="molecule type" value="Genomic_DNA"/>
</dbReference>
<dbReference type="KEGG" id="tet:TTHERM_01323730"/>
<dbReference type="InParanoid" id="Q23H56"/>
<name>Q23H56_TETTS</name>
<dbReference type="HOGENOM" id="CLU_1242306_0_0_1"/>
<gene>
    <name evidence="1" type="ORF">TTHERM_01323730</name>
</gene>
<dbReference type="Proteomes" id="UP000009168">
    <property type="component" value="Unassembled WGS sequence"/>
</dbReference>
<evidence type="ECO:0000313" key="2">
    <source>
        <dbReference type="Proteomes" id="UP000009168"/>
    </source>
</evidence>
<keyword evidence="2" id="KW-1185">Reference proteome</keyword>
<sequence>MQNSVIASNQAQIGGGLQFMPDFSIDLKLFSKKKEEHRTEVRKNVLQDDFSMKRLSLINAFSEYDRVFDDQKAKNVEDMETFDNDKKEDEIGQVQRYFIME</sequence>
<dbReference type="RefSeq" id="XP_001016115.2">
    <property type="nucleotide sequence ID" value="XM_001016115.3"/>
</dbReference>
<dbReference type="GeneID" id="7829343"/>
<proteinExistence type="predicted"/>
<protein>
    <submittedName>
        <fullName evidence="1">Uncharacterized protein</fullName>
    </submittedName>
</protein>
<reference evidence="2" key="1">
    <citation type="journal article" date="2006" name="PLoS Biol.">
        <title>Macronuclear genome sequence of the ciliate Tetrahymena thermophila, a model eukaryote.</title>
        <authorList>
            <person name="Eisen J.A."/>
            <person name="Coyne R.S."/>
            <person name="Wu M."/>
            <person name="Wu D."/>
            <person name="Thiagarajan M."/>
            <person name="Wortman J.R."/>
            <person name="Badger J.H."/>
            <person name="Ren Q."/>
            <person name="Amedeo P."/>
            <person name="Jones K.M."/>
            <person name="Tallon L.J."/>
            <person name="Delcher A.L."/>
            <person name="Salzberg S.L."/>
            <person name="Silva J.C."/>
            <person name="Haas B.J."/>
            <person name="Majoros W.H."/>
            <person name="Farzad M."/>
            <person name="Carlton J.M."/>
            <person name="Smith R.K. Jr."/>
            <person name="Garg J."/>
            <person name="Pearlman R.E."/>
            <person name="Karrer K.M."/>
            <person name="Sun L."/>
            <person name="Manning G."/>
            <person name="Elde N.C."/>
            <person name="Turkewitz A.P."/>
            <person name="Asai D.J."/>
            <person name="Wilkes D.E."/>
            <person name="Wang Y."/>
            <person name="Cai H."/>
            <person name="Collins K."/>
            <person name="Stewart B.A."/>
            <person name="Lee S.R."/>
            <person name="Wilamowska K."/>
            <person name="Weinberg Z."/>
            <person name="Ruzzo W.L."/>
            <person name="Wloga D."/>
            <person name="Gaertig J."/>
            <person name="Frankel J."/>
            <person name="Tsao C.-C."/>
            <person name="Gorovsky M.A."/>
            <person name="Keeling P.J."/>
            <person name="Waller R.F."/>
            <person name="Patron N.J."/>
            <person name="Cherry J.M."/>
            <person name="Stover N.A."/>
            <person name="Krieger C.J."/>
            <person name="del Toro C."/>
            <person name="Ryder H.F."/>
            <person name="Williamson S.C."/>
            <person name="Barbeau R.A."/>
            <person name="Hamilton E.P."/>
            <person name="Orias E."/>
        </authorList>
    </citation>
    <scope>NUCLEOTIDE SEQUENCE [LARGE SCALE GENOMIC DNA]</scope>
    <source>
        <strain evidence="2">SB210</strain>
    </source>
</reference>
<evidence type="ECO:0000313" key="1">
    <source>
        <dbReference type="EMBL" id="EAR95870.2"/>
    </source>
</evidence>
<accession>Q23H56</accession>
<dbReference type="AlphaFoldDB" id="Q23H56"/>
<organism evidence="1 2">
    <name type="scientific">Tetrahymena thermophila (strain SB210)</name>
    <dbReference type="NCBI Taxonomy" id="312017"/>
    <lineage>
        <taxon>Eukaryota</taxon>
        <taxon>Sar</taxon>
        <taxon>Alveolata</taxon>
        <taxon>Ciliophora</taxon>
        <taxon>Intramacronucleata</taxon>
        <taxon>Oligohymenophorea</taxon>
        <taxon>Hymenostomatida</taxon>
        <taxon>Tetrahymenina</taxon>
        <taxon>Tetrahymenidae</taxon>
        <taxon>Tetrahymena</taxon>
    </lineage>
</organism>